<evidence type="ECO:0000256" key="6">
    <source>
        <dbReference type="ARBA" id="ARBA00022692"/>
    </source>
</evidence>
<protein>
    <submittedName>
        <fullName evidence="14">Sodium/proton antiporter (CPA1 family)</fullName>
    </submittedName>
</protein>
<evidence type="ECO:0000256" key="8">
    <source>
        <dbReference type="ARBA" id="ARBA00023053"/>
    </source>
</evidence>
<evidence type="ECO:0000256" key="12">
    <source>
        <dbReference type="SAM" id="Phobius"/>
    </source>
</evidence>
<dbReference type="GO" id="GO:0015386">
    <property type="term" value="F:potassium:proton antiporter activity"/>
    <property type="evidence" value="ECO:0007669"/>
    <property type="project" value="TreeGrafter"/>
</dbReference>
<keyword evidence="10 12" id="KW-0472">Membrane</keyword>
<dbReference type="Pfam" id="PF00999">
    <property type="entry name" value="Na_H_Exchanger"/>
    <property type="match status" value="1"/>
</dbReference>
<evidence type="ECO:0000313" key="15">
    <source>
        <dbReference type="Proteomes" id="UP000238375"/>
    </source>
</evidence>
<feature type="transmembrane region" description="Helical" evidence="12">
    <location>
        <begin position="381"/>
        <end position="399"/>
    </location>
</feature>
<evidence type="ECO:0000256" key="10">
    <source>
        <dbReference type="ARBA" id="ARBA00023136"/>
    </source>
</evidence>
<dbReference type="InterPro" id="IPR018422">
    <property type="entry name" value="Cation/H_exchanger_CPA1"/>
</dbReference>
<feature type="transmembrane region" description="Helical" evidence="12">
    <location>
        <begin position="29"/>
        <end position="47"/>
    </location>
</feature>
<proteinExistence type="inferred from homology"/>
<comment type="similarity">
    <text evidence="2">Belongs to the monovalent cation:proton antiporter 1 (CPA1) transporter (TC 2.A.36) family.</text>
</comment>
<feature type="transmembrane region" description="Helical" evidence="12">
    <location>
        <begin position="320"/>
        <end position="343"/>
    </location>
</feature>
<dbReference type="Gene3D" id="6.10.140.1330">
    <property type="match status" value="1"/>
</dbReference>
<dbReference type="Proteomes" id="UP000238375">
    <property type="component" value="Unassembled WGS sequence"/>
</dbReference>
<keyword evidence="7 12" id="KW-1133">Transmembrane helix</keyword>
<keyword evidence="9" id="KW-0406">Ion transport</keyword>
<evidence type="ECO:0000256" key="11">
    <source>
        <dbReference type="ARBA" id="ARBA00023201"/>
    </source>
</evidence>
<dbReference type="GO" id="GO:0005886">
    <property type="term" value="C:plasma membrane"/>
    <property type="evidence" value="ECO:0007669"/>
    <property type="project" value="UniProtKB-SubCell"/>
</dbReference>
<dbReference type="RefSeq" id="WP_106138047.1">
    <property type="nucleotide sequence ID" value="NZ_PVTE01000009.1"/>
</dbReference>
<sequence>MDSYTAVSILVALGAMLSYINLRFVRLPGTIGIVVLAAAVTIISLILRNISPTFAEALRDITERIDFSRTLLEIMLGFLLFAAALQVDFDDLKAQFRPVLVLGTVGVILSTVLFAFGFLFLTRALDIDMPLIFCFLFGALISPTDPVAVGAVLRQSPIPRRLETIITGESLINDGVGLVLFVSLQEVADPNVDFHFSDAILLFAREVIGGITLGLALGYVAYRLIKATDDFQTVVLLSLALVMILSVFTSAVHASVPLAEVAAGLFLGTRLPDSKAENSPKAYLNRFWHLIDEILNTILFVMIGLQIVVLPFLSNYLVIGLLSIPLMVLARGLSIALPFLLQFRREKQTPGSLRILTWAGLRGGISIALALSLPDSSHKELILASCYCLVLFSIIGQGLTLGPLVTSVAQPKQAEA</sequence>
<evidence type="ECO:0000259" key="13">
    <source>
        <dbReference type="Pfam" id="PF00999"/>
    </source>
</evidence>
<feature type="transmembrane region" description="Helical" evidence="12">
    <location>
        <begin position="67"/>
        <end position="87"/>
    </location>
</feature>
<dbReference type="PANTHER" id="PTHR10110">
    <property type="entry name" value="SODIUM/HYDROGEN EXCHANGER"/>
    <property type="match status" value="1"/>
</dbReference>
<feature type="transmembrane region" description="Helical" evidence="12">
    <location>
        <begin position="6"/>
        <end position="22"/>
    </location>
</feature>
<keyword evidence="3" id="KW-0813">Transport</keyword>
<dbReference type="GO" id="GO:0015385">
    <property type="term" value="F:sodium:proton antiporter activity"/>
    <property type="evidence" value="ECO:0007669"/>
    <property type="project" value="InterPro"/>
</dbReference>
<dbReference type="GO" id="GO:0098719">
    <property type="term" value="P:sodium ion import across plasma membrane"/>
    <property type="evidence" value="ECO:0007669"/>
    <property type="project" value="TreeGrafter"/>
</dbReference>
<accession>A0A2T0SY15</accession>
<evidence type="ECO:0000256" key="9">
    <source>
        <dbReference type="ARBA" id="ARBA00023065"/>
    </source>
</evidence>
<evidence type="ECO:0000256" key="4">
    <source>
        <dbReference type="ARBA" id="ARBA00022449"/>
    </source>
</evidence>
<reference evidence="14 15" key="1">
    <citation type="submission" date="2018-03" db="EMBL/GenBank/DDBJ databases">
        <title>Genomic Encyclopedia of Archaeal and Bacterial Type Strains, Phase II (KMG-II): from individual species to whole genera.</title>
        <authorList>
            <person name="Goeker M."/>
        </authorList>
    </citation>
    <scope>NUCLEOTIDE SEQUENCE [LARGE SCALE GENOMIC DNA]</scope>
    <source>
        <strain evidence="14 15">DSM 28354</strain>
    </source>
</reference>
<dbReference type="PANTHER" id="PTHR10110:SF195">
    <property type="entry name" value="NA(+)_H(+) ANTIPORTER NHAS2"/>
    <property type="match status" value="1"/>
</dbReference>
<feature type="domain" description="Cation/H+ exchanger transmembrane" evidence="13">
    <location>
        <begin position="14"/>
        <end position="405"/>
    </location>
</feature>
<evidence type="ECO:0000256" key="7">
    <source>
        <dbReference type="ARBA" id="ARBA00022989"/>
    </source>
</evidence>
<organism evidence="14 15">
    <name type="scientific">Spirosoma oryzae</name>
    <dbReference type="NCBI Taxonomy" id="1469603"/>
    <lineage>
        <taxon>Bacteria</taxon>
        <taxon>Pseudomonadati</taxon>
        <taxon>Bacteroidota</taxon>
        <taxon>Cytophagia</taxon>
        <taxon>Cytophagales</taxon>
        <taxon>Cytophagaceae</taxon>
        <taxon>Spirosoma</taxon>
    </lineage>
</organism>
<feature type="transmembrane region" description="Helical" evidence="12">
    <location>
        <begin position="234"/>
        <end position="256"/>
    </location>
</feature>
<evidence type="ECO:0000256" key="5">
    <source>
        <dbReference type="ARBA" id="ARBA00022475"/>
    </source>
</evidence>
<keyword evidence="11" id="KW-0739">Sodium transport</keyword>
<feature type="transmembrane region" description="Helical" evidence="12">
    <location>
        <begin position="127"/>
        <end position="153"/>
    </location>
</feature>
<dbReference type="EMBL" id="PVTE01000009">
    <property type="protein sequence ID" value="PRY38312.1"/>
    <property type="molecule type" value="Genomic_DNA"/>
</dbReference>
<evidence type="ECO:0000313" key="14">
    <source>
        <dbReference type="EMBL" id="PRY38312.1"/>
    </source>
</evidence>
<evidence type="ECO:0000256" key="2">
    <source>
        <dbReference type="ARBA" id="ARBA00007367"/>
    </source>
</evidence>
<evidence type="ECO:0000256" key="3">
    <source>
        <dbReference type="ARBA" id="ARBA00022448"/>
    </source>
</evidence>
<feature type="transmembrane region" description="Helical" evidence="12">
    <location>
        <begin position="294"/>
        <end position="313"/>
    </location>
</feature>
<keyword evidence="8" id="KW-0915">Sodium</keyword>
<dbReference type="GO" id="GO:0051453">
    <property type="term" value="P:regulation of intracellular pH"/>
    <property type="evidence" value="ECO:0007669"/>
    <property type="project" value="TreeGrafter"/>
</dbReference>
<dbReference type="AlphaFoldDB" id="A0A2T0SY15"/>
<keyword evidence="5" id="KW-1003">Cell membrane</keyword>
<keyword evidence="4" id="KW-0050">Antiport</keyword>
<comment type="subcellular location">
    <subcellularLocation>
        <location evidence="1">Cell membrane</location>
        <topology evidence="1">Multi-pass membrane protein</topology>
    </subcellularLocation>
</comment>
<feature type="transmembrane region" description="Helical" evidence="12">
    <location>
        <begin position="199"/>
        <end position="222"/>
    </location>
</feature>
<comment type="caution">
    <text evidence="14">The sequence shown here is derived from an EMBL/GenBank/DDBJ whole genome shotgun (WGS) entry which is preliminary data.</text>
</comment>
<name>A0A2T0SY15_9BACT</name>
<feature type="transmembrane region" description="Helical" evidence="12">
    <location>
        <begin position="99"/>
        <end position="121"/>
    </location>
</feature>
<feature type="transmembrane region" description="Helical" evidence="12">
    <location>
        <begin position="355"/>
        <end position="374"/>
    </location>
</feature>
<keyword evidence="6 12" id="KW-0812">Transmembrane</keyword>
<dbReference type="InterPro" id="IPR006153">
    <property type="entry name" value="Cation/H_exchanger_TM"/>
</dbReference>
<keyword evidence="15" id="KW-1185">Reference proteome</keyword>
<dbReference type="OrthoDB" id="9774146at2"/>
<feature type="transmembrane region" description="Helical" evidence="12">
    <location>
        <begin position="165"/>
        <end position="184"/>
    </location>
</feature>
<evidence type="ECO:0000256" key="1">
    <source>
        <dbReference type="ARBA" id="ARBA00004651"/>
    </source>
</evidence>
<gene>
    <name evidence="14" type="ORF">CLV58_10939</name>
</gene>